<accession>A0A6N1VK96</accession>
<organism evidence="4 5">
    <name type="scientific">Oricola thermophila</name>
    <dbReference type="NCBI Taxonomy" id="2742145"/>
    <lineage>
        <taxon>Bacteria</taxon>
        <taxon>Pseudomonadati</taxon>
        <taxon>Pseudomonadota</taxon>
        <taxon>Alphaproteobacteria</taxon>
        <taxon>Hyphomicrobiales</taxon>
        <taxon>Ahrensiaceae</taxon>
        <taxon>Oricola</taxon>
    </lineage>
</organism>
<gene>
    <name evidence="4" type="ORF">HTY61_13260</name>
</gene>
<reference evidence="4 5" key="1">
    <citation type="submission" date="2020-06" db="EMBL/GenBank/DDBJ databases">
        <title>Oricola thermophila sp. nov. isolated from a tidal sediments.</title>
        <authorList>
            <person name="Kwon K.K."/>
            <person name="Yang S.-H."/>
            <person name="Park M.-J."/>
        </authorList>
    </citation>
    <scope>NUCLEOTIDE SEQUENCE [LARGE SCALE GENOMIC DNA]</scope>
    <source>
        <strain evidence="4 5">MEBiC13590</strain>
    </source>
</reference>
<feature type="signal peptide" evidence="2">
    <location>
        <begin position="1"/>
        <end position="29"/>
    </location>
</feature>
<feature type="domain" description="Solute-binding protein family 3/N-terminal" evidence="3">
    <location>
        <begin position="52"/>
        <end position="281"/>
    </location>
</feature>
<evidence type="ECO:0000313" key="5">
    <source>
        <dbReference type="Proteomes" id="UP000509367"/>
    </source>
</evidence>
<dbReference type="Pfam" id="PF00497">
    <property type="entry name" value="SBP_bac_3"/>
    <property type="match status" value="1"/>
</dbReference>
<dbReference type="PANTHER" id="PTHR35936">
    <property type="entry name" value="MEMBRANE-BOUND LYTIC MUREIN TRANSGLYCOSYLASE F"/>
    <property type="match status" value="1"/>
</dbReference>
<evidence type="ECO:0000256" key="2">
    <source>
        <dbReference type="SAM" id="SignalP"/>
    </source>
</evidence>
<evidence type="ECO:0000259" key="3">
    <source>
        <dbReference type="SMART" id="SM00062"/>
    </source>
</evidence>
<evidence type="ECO:0000313" key="4">
    <source>
        <dbReference type="EMBL" id="QKV19357.1"/>
    </source>
</evidence>
<evidence type="ECO:0000256" key="1">
    <source>
        <dbReference type="ARBA" id="ARBA00022729"/>
    </source>
</evidence>
<dbReference type="SUPFAM" id="SSF53850">
    <property type="entry name" value="Periplasmic binding protein-like II"/>
    <property type="match status" value="1"/>
</dbReference>
<feature type="chain" id="PRO_5026862571" evidence="2">
    <location>
        <begin position="30"/>
        <end position="308"/>
    </location>
</feature>
<protein>
    <submittedName>
        <fullName evidence="4">Transporter substrate-binding domain-containing protein</fullName>
    </submittedName>
</protein>
<dbReference type="InterPro" id="IPR001638">
    <property type="entry name" value="Solute-binding_3/MltF_N"/>
</dbReference>
<dbReference type="SMART" id="SM00062">
    <property type="entry name" value="PBPb"/>
    <property type="match status" value="1"/>
</dbReference>
<dbReference type="Proteomes" id="UP000509367">
    <property type="component" value="Chromosome"/>
</dbReference>
<dbReference type="AlphaFoldDB" id="A0A6N1VK96"/>
<name>A0A6N1VK96_9HYPH</name>
<sequence>MVGISNPVSGIRILLFGAALAAAAIPARAEDAPRLFDPNDRGARFDLSGLVRLRFLTTLDFPPFNFADPQGRPVGFNIDIARAICAELDIEAKCEIEAMPWEELDPALDGLRGEAIIAGHRITAGLREARAVSAPYFRFPARFAARNGFVPDSTDMTRLVLGKQVAVVRGSAHAAMLRAWFPDAVAVEFDTPAETYDALASSETEYVFGDGVAMSFWLASPKADGCCRFVSGPFISDHFLGPGISIVMRKDSARMIPVIDSALLALEEKGIYEEIFTRFFPLSPFADGIGAPVSAAPEGQAESPEQSG</sequence>
<dbReference type="RefSeq" id="WP_175277249.1">
    <property type="nucleotide sequence ID" value="NZ_CP054836.1"/>
</dbReference>
<proteinExistence type="predicted"/>
<dbReference type="PANTHER" id="PTHR35936:SF35">
    <property type="entry name" value="L-CYSTINE-BINDING PROTEIN TCYJ"/>
    <property type="match status" value="1"/>
</dbReference>
<dbReference type="Gene3D" id="3.40.190.10">
    <property type="entry name" value="Periplasmic binding protein-like II"/>
    <property type="match status" value="2"/>
</dbReference>
<keyword evidence="5" id="KW-1185">Reference proteome</keyword>
<dbReference type="EMBL" id="CP054836">
    <property type="protein sequence ID" value="QKV19357.1"/>
    <property type="molecule type" value="Genomic_DNA"/>
</dbReference>
<keyword evidence="1 2" id="KW-0732">Signal</keyword>
<dbReference type="KEGG" id="orm:HTY61_13260"/>